<dbReference type="PANTHER" id="PTHR21343">
    <property type="entry name" value="DETHIOBIOTIN SYNTHETASE"/>
    <property type="match status" value="1"/>
</dbReference>
<dbReference type="Gene3D" id="3.40.1390.20">
    <property type="entry name" value="HprK N-terminal domain-like"/>
    <property type="match status" value="1"/>
</dbReference>
<gene>
    <name evidence="2" type="ORF">HTAM1171_LOCUS4673</name>
</gene>
<keyword evidence="1" id="KW-0315">Glutamine amidotransferase</keyword>
<dbReference type="SUPFAM" id="SSF75138">
    <property type="entry name" value="HprK N-terminal domain-like"/>
    <property type="match status" value="1"/>
</dbReference>
<evidence type="ECO:0008006" key="3">
    <source>
        <dbReference type="Google" id="ProtNLM"/>
    </source>
</evidence>
<proteinExistence type="predicted"/>
<dbReference type="SUPFAM" id="SSF52540">
    <property type="entry name" value="P-loop containing nucleoside triphosphate hydrolases"/>
    <property type="match status" value="1"/>
</dbReference>
<accession>A0A7S2MJ27</accession>
<dbReference type="InterPro" id="IPR027417">
    <property type="entry name" value="P-loop_NTPase"/>
</dbReference>
<sequence length="460" mass="52220">MNRSSLSTATMLFRHQKQAQVFFQGRIIGSMCHIRSFSTSYDKESTISTGPNSNGRHQRPIYVAATKQHVGKTSVSLALVSGLKKRFGKVGFIKPVGQQHVTVKSKELEQDIKVDKDVCLVREHFELDHVDYNHMSPVIIPRGYTKKYIDGKITYETQMNDIDRAFRRVSGDSDVVLCEGTGHVAVGSIVDVNNAKVAGMVGADMVLVANGGLGSAFDELELNRVLCQHFNVRIAGVVINKVRHDKYEQTKHYMTKALMQRWGVPLLGCVPDRPYLGCPALFDLEKIFKTNLMVGTKHRFRHYSVEDINLITTSLTRFLENLRTKPSRTLYICHVTRDDIILGFMAEYQRRKKSMGAEPPLEAALIVCGRKDKYEVSDEVIDMIMGLDGAPVMIVEYSTHEAMQKIHDYTPKLNIDDKNRVMTAVEHYEPYIDFDELLRRTTSDDSSFNDRDSGRFEERV</sequence>
<evidence type="ECO:0000313" key="2">
    <source>
        <dbReference type="EMBL" id="CAD9486226.1"/>
    </source>
</evidence>
<evidence type="ECO:0000256" key="1">
    <source>
        <dbReference type="ARBA" id="ARBA00022962"/>
    </source>
</evidence>
<organism evidence="2">
    <name type="scientific">Helicotheca tamesis</name>
    <dbReference type="NCBI Taxonomy" id="374047"/>
    <lineage>
        <taxon>Eukaryota</taxon>
        <taxon>Sar</taxon>
        <taxon>Stramenopiles</taxon>
        <taxon>Ochrophyta</taxon>
        <taxon>Bacillariophyta</taxon>
        <taxon>Mediophyceae</taxon>
        <taxon>Lithodesmiophycidae</taxon>
        <taxon>Lithodesmiales</taxon>
        <taxon>Lithodesmiaceae</taxon>
        <taxon>Helicotheca</taxon>
    </lineage>
</organism>
<dbReference type="CDD" id="cd03109">
    <property type="entry name" value="DTBS"/>
    <property type="match status" value="1"/>
</dbReference>
<dbReference type="InterPro" id="IPR028979">
    <property type="entry name" value="Ser_kin/Pase_Hpr-like_N_sf"/>
</dbReference>
<dbReference type="Pfam" id="PF13500">
    <property type="entry name" value="AAA_26"/>
    <property type="match status" value="1"/>
</dbReference>
<dbReference type="EMBL" id="HBGV01007648">
    <property type="protein sequence ID" value="CAD9486226.1"/>
    <property type="molecule type" value="Transcribed_RNA"/>
</dbReference>
<name>A0A7S2MJ27_9STRA</name>
<dbReference type="AlphaFoldDB" id="A0A7S2MJ27"/>
<dbReference type="PANTHER" id="PTHR21343:SF8">
    <property type="entry name" value="DRTGG DOMAIN-CONTAINING PROTEIN"/>
    <property type="match status" value="1"/>
</dbReference>
<reference evidence="2" key="1">
    <citation type="submission" date="2021-01" db="EMBL/GenBank/DDBJ databases">
        <authorList>
            <person name="Corre E."/>
            <person name="Pelletier E."/>
            <person name="Niang G."/>
            <person name="Scheremetjew M."/>
            <person name="Finn R."/>
            <person name="Kale V."/>
            <person name="Holt S."/>
            <person name="Cochrane G."/>
            <person name="Meng A."/>
            <person name="Brown T."/>
            <person name="Cohen L."/>
        </authorList>
    </citation>
    <scope>NUCLEOTIDE SEQUENCE</scope>
    <source>
        <strain evidence="2">CCMP826</strain>
    </source>
</reference>
<protein>
    <recommendedName>
        <fullName evidence="3">DRTGG domain-containing protein</fullName>
    </recommendedName>
</protein>
<dbReference type="Gene3D" id="3.40.50.300">
    <property type="entry name" value="P-loop containing nucleotide triphosphate hydrolases"/>
    <property type="match status" value="1"/>
</dbReference>